<dbReference type="SUPFAM" id="SSF51905">
    <property type="entry name" value="FAD/NAD(P)-binding domain"/>
    <property type="match status" value="1"/>
</dbReference>
<dbReference type="Gene3D" id="3.50.50.60">
    <property type="entry name" value="FAD/NAD(P)-binding domain"/>
    <property type="match status" value="1"/>
</dbReference>
<organism evidence="1 2">
    <name type="scientific">Folsomia candida</name>
    <name type="common">Springtail</name>
    <dbReference type="NCBI Taxonomy" id="158441"/>
    <lineage>
        <taxon>Eukaryota</taxon>
        <taxon>Metazoa</taxon>
        <taxon>Ecdysozoa</taxon>
        <taxon>Arthropoda</taxon>
        <taxon>Hexapoda</taxon>
        <taxon>Collembola</taxon>
        <taxon>Entomobryomorpha</taxon>
        <taxon>Isotomoidea</taxon>
        <taxon>Isotomidae</taxon>
        <taxon>Proisotominae</taxon>
        <taxon>Folsomia</taxon>
    </lineage>
</organism>
<comment type="caution">
    <text evidence="1">The sequence shown here is derived from an EMBL/GenBank/DDBJ whole genome shotgun (WGS) entry which is preliminary data.</text>
</comment>
<dbReference type="InterPro" id="IPR036188">
    <property type="entry name" value="FAD/NAD-bd_sf"/>
</dbReference>
<accession>A0A226EPY7</accession>
<dbReference type="PANTHER" id="PTHR15192">
    <property type="entry name" value="PROTEIN CBG05349"/>
    <property type="match status" value="1"/>
</dbReference>
<name>A0A226EPY7_FOLCA</name>
<dbReference type="STRING" id="158441.A0A226EPY7"/>
<dbReference type="EMBL" id="LNIX01000002">
    <property type="protein sequence ID" value="OXA58881.1"/>
    <property type="molecule type" value="Genomic_DNA"/>
</dbReference>
<keyword evidence="2" id="KW-1185">Reference proteome</keyword>
<dbReference type="OrthoDB" id="412005at2759"/>
<dbReference type="Proteomes" id="UP000198287">
    <property type="component" value="Unassembled WGS sequence"/>
</dbReference>
<protein>
    <submittedName>
        <fullName evidence="1">Oxidative stress-induced growth inhibitor 2</fullName>
    </submittedName>
</protein>
<dbReference type="OMA" id="MDLHDKE"/>
<proteinExistence type="predicted"/>
<evidence type="ECO:0000313" key="2">
    <source>
        <dbReference type="Proteomes" id="UP000198287"/>
    </source>
</evidence>
<gene>
    <name evidence="1" type="ORF">Fcan01_05651</name>
</gene>
<dbReference type="Pfam" id="PF13738">
    <property type="entry name" value="Pyr_redox_3"/>
    <property type="match status" value="1"/>
</dbReference>
<dbReference type="InterPro" id="IPR029731">
    <property type="entry name" value="OSGIN1/2"/>
</dbReference>
<dbReference type="AlphaFoldDB" id="A0A226EPY7"/>
<reference evidence="1 2" key="1">
    <citation type="submission" date="2015-12" db="EMBL/GenBank/DDBJ databases">
        <title>The genome of Folsomia candida.</title>
        <authorList>
            <person name="Faddeeva A."/>
            <person name="Derks M.F."/>
            <person name="Anvar Y."/>
            <person name="Smit S."/>
            <person name="Van Straalen N."/>
            <person name="Roelofs D."/>
        </authorList>
    </citation>
    <scope>NUCLEOTIDE SEQUENCE [LARGE SCALE GENOMIC DNA]</scope>
    <source>
        <strain evidence="1 2">VU population</strain>
        <tissue evidence="1">Whole body</tissue>
    </source>
</reference>
<evidence type="ECO:0000313" key="1">
    <source>
        <dbReference type="EMBL" id="OXA58881.1"/>
    </source>
</evidence>
<dbReference type="PANTHER" id="PTHR15192:SF8">
    <property type="entry name" value="FAD_NAD(P)-BINDING DOMAIN-CONTAINING PROTEIN"/>
    <property type="match status" value="1"/>
</dbReference>
<sequence length="567" mass="63370">MVLGAQTIEEHKQNGDFGKNNSQLFGPSSIENDHITSSPSPTTMIVDLEDVDSTTNRPHNHRREVTPVYKEVVIVGNGPSAITLSYFLAGNCPYYNGLGESVNDMLHCRLVADSKTSPTGNRSLVEQDLTFLAQGLEGRSSNPIALLFDTLNHPQADTGLELPSLLDWKHRSEYEIDHVVIGKGPAPGGAWQSMEGDVLTISRGCWMELPQINFREWERMQQSRFQRESRATVASVAQYYCDYVAAHDLQKYFRNSSVITEVTVCQSKSLPEHCDNIPPDLISGDEDEDRNFRRHTISEIPVGKAIRKRNQNLWTVKGYDKTNNGIQPFTYVTKNLCLATGTTDLPNILNVQGENLPFVLHSLNELESLINSGELSESSDPVMIIGAGLSAADAIIATRFHSIPVVHCYRRNVDDKNLIFKHLPVNMYPEYHKIYQMMQYPSGYEGYKVFEQHVVADILPDRRVKLVGPSSCRILRVSAVVVCIGSHPDLSFLGDIQYDIGIHPGMRIDCKRNPLAINFATHESVRQPGLFGLGPLVGENFVRYVQGGALAVSNHLLKQKKEEVERK</sequence>